<feature type="compositionally biased region" description="Polar residues" evidence="9">
    <location>
        <begin position="844"/>
        <end position="859"/>
    </location>
</feature>
<dbReference type="InterPro" id="IPR044751">
    <property type="entry name" value="Ion_transp-like_CBS"/>
</dbReference>
<evidence type="ECO:0000256" key="7">
    <source>
        <dbReference type="PROSITE-ProRule" id="PRU00703"/>
    </source>
</evidence>
<dbReference type="SUPFAM" id="SSF54631">
    <property type="entry name" value="CBS-domain pair"/>
    <property type="match status" value="1"/>
</dbReference>
<keyword evidence="11" id="KW-0732">Signal</keyword>
<dbReference type="InterPro" id="IPR018490">
    <property type="entry name" value="cNMP-bd_dom_sf"/>
</dbReference>
<feature type="signal peptide" evidence="11">
    <location>
        <begin position="1"/>
        <end position="22"/>
    </location>
</feature>
<evidence type="ECO:0000256" key="2">
    <source>
        <dbReference type="ARBA" id="ARBA00010484"/>
    </source>
</evidence>
<keyword evidence="3 8" id="KW-0812">Transmembrane</keyword>
<name>A0A177B3U5_9BILA</name>
<dbReference type="GO" id="GO:0005886">
    <property type="term" value="C:plasma membrane"/>
    <property type="evidence" value="ECO:0007669"/>
    <property type="project" value="TreeGrafter"/>
</dbReference>
<dbReference type="InterPro" id="IPR002550">
    <property type="entry name" value="CNNM"/>
</dbReference>
<keyword evidence="7" id="KW-0129">CBS domain</keyword>
<evidence type="ECO:0000256" key="1">
    <source>
        <dbReference type="ARBA" id="ARBA00004141"/>
    </source>
</evidence>
<dbReference type="PROSITE" id="PS51371">
    <property type="entry name" value="CBS"/>
    <property type="match status" value="1"/>
</dbReference>
<gene>
    <name evidence="14" type="ORF">A3Q56_03306</name>
</gene>
<evidence type="ECO:0000256" key="4">
    <source>
        <dbReference type="ARBA" id="ARBA00022737"/>
    </source>
</evidence>
<dbReference type="PANTHER" id="PTHR12064">
    <property type="entry name" value="METAL TRANSPORTER CNNM"/>
    <property type="match status" value="1"/>
</dbReference>
<evidence type="ECO:0000259" key="13">
    <source>
        <dbReference type="PROSITE" id="PS51846"/>
    </source>
</evidence>
<dbReference type="GO" id="GO:0032026">
    <property type="term" value="P:response to magnesium ion"/>
    <property type="evidence" value="ECO:0007669"/>
    <property type="project" value="UniProtKB-ARBA"/>
</dbReference>
<dbReference type="InterPro" id="IPR046342">
    <property type="entry name" value="CBS_dom_sf"/>
</dbReference>
<dbReference type="GO" id="GO:0010960">
    <property type="term" value="P:magnesium ion homeostasis"/>
    <property type="evidence" value="ECO:0007669"/>
    <property type="project" value="InterPro"/>
</dbReference>
<evidence type="ECO:0000256" key="3">
    <source>
        <dbReference type="ARBA" id="ARBA00022692"/>
    </source>
</evidence>
<dbReference type="Pfam" id="PF00571">
    <property type="entry name" value="CBS"/>
    <property type="match status" value="1"/>
</dbReference>
<dbReference type="Pfam" id="PF25562">
    <property type="entry name" value="CNBH_CNNM2_C"/>
    <property type="match status" value="1"/>
</dbReference>
<evidence type="ECO:0000313" key="14">
    <source>
        <dbReference type="EMBL" id="OAF68948.1"/>
    </source>
</evidence>
<evidence type="ECO:0000256" key="11">
    <source>
        <dbReference type="SAM" id="SignalP"/>
    </source>
</evidence>
<dbReference type="Proteomes" id="UP000078046">
    <property type="component" value="Unassembled WGS sequence"/>
</dbReference>
<comment type="subcellular location">
    <subcellularLocation>
        <location evidence="1">Membrane</location>
        <topology evidence="1">Multi-pass membrane protein</topology>
    </subcellularLocation>
</comment>
<keyword evidence="4" id="KW-0677">Repeat</keyword>
<evidence type="ECO:0000256" key="9">
    <source>
        <dbReference type="SAM" id="MobiDB-lite"/>
    </source>
</evidence>
<evidence type="ECO:0000256" key="8">
    <source>
        <dbReference type="PROSITE-ProRule" id="PRU01193"/>
    </source>
</evidence>
<evidence type="ECO:0000256" key="10">
    <source>
        <dbReference type="SAM" id="Phobius"/>
    </source>
</evidence>
<feature type="region of interest" description="Disordered" evidence="9">
    <location>
        <begin position="842"/>
        <end position="873"/>
    </location>
</feature>
<dbReference type="InterPro" id="IPR000644">
    <property type="entry name" value="CBS_dom"/>
</dbReference>
<feature type="region of interest" description="Disordered" evidence="9">
    <location>
        <begin position="885"/>
        <end position="906"/>
    </location>
</feature>
<keyword evidence="5 8" id="KW-1133">Transmembrane helix</keyword>
<accession>A0A177B3U5</accession>
<feature type="transmembrane region" description="Helical" evidence="10">
    <location>
        <begin position="244"/>
        <end position="267"/>
    </location>
</feature>
<evidence type="ECO:0000256" key="6">
    <source>
        <dbReference type="ARBA" id="ARBA00023136"/>
    </source>
</evidence>
<dbReference type="GO" id="GO:0022857">
    <property type="term" value="F:transmembrane transporter activity"/>
    <property type="evidence" value="ECO:0007669"/>
    <property type="project" value="TreeGrafter"/>
</dbReference>
<protein>
    <submittedName>
        <fullName evidence="14">Ancient conserved domain-containing protein 4</fullName>
    </submittedName>
</protein>
<dbReference type="CDD" id="cd04590">
    <property type="entry name" value="CBS_pair_CorC_HlyC_assoc"/>
    <property type="match status" value="1"/>
</dbReference>
<dbReference type="SUPFAM" id="SSF51206">
    <property type="entry name" value="cAMP-binding domain-like"/>
    <property type="match status" value="1"/>
</dbReference>
<dbReference type="EMBL" id="LWCA01000359">
    <property type="protein sequence ID" value="OAF68948.1"/>
    <property type="molecule type" value="Genomic_DNA"/>
</dbReference>
<dbReference type="InterPro" id="IPR014710">
    <property type="entry name" value="RmlC-like_jellyroll"/>
</dbReference>
<reference evidence="14 15" key="1">
    <citation type="submission" date="2016-04" db="EMBL/GenBank/DDBJ databases">
        <title>The genome of Intoshia linei affirms orthonectids as highly simplified spiralians.</title>
        <authorList>
            <person name="Mikhailov K.V."/>
            <person name="Slusarev G.S."/>
            <person name="Nikitin M.A."/>
            <person name="Logacheva M.D."/>
            <person name="Penin A."/>
            <person name="Aleoshin V."/>
            <person name="Panchin Y.V."/>
        </authorList>
    </citation>
    <scope>NUCLEOTIDE SEQUENCE [LARGE SCALE GENOMIC DNA]</scope>
    <source>
        <strain evidence="14">Intl2013</strain>
        <tissue evidence="14">Whole animal</tissue>
    </source>
</reference>
<dbReference type="GO" id="GO:1905941">
    <property type="term" value="P:positive regulation of gonad development"/>
    <property type="evidence" value="ECO:0007669"/>
    <property type="project" value="UniProtKB-ARBA"/>
</dbReference>
<comment type="similarity">
    <text evidence="2">Belongs to the ACDP family.</text>
</comment>
<dbReference type="GO" id="GO:0008340">
    <property type="term" value="P:determination of adult lifespan"/>
    <property type="evidence" value="ECO:0007669"/>
    <property type="project" value="UniProtKB-ARBA"/>
</dbReference>
<feature type="chain" id="PRO_5008056815" evidence="11">
    <location>
        <begin position="23"/>
        <end position="934"/>
    </location>
</feature>
<dbReference type="PANTHER" id="PTHR12064:SF94">
    <property type="entry name" value="UNEXTENDED PROTEIN"/>
    <property type="match status" value="1"/>
</dbReference>
<dbReference type="Gene3D" id="3.10.580.10">
    <property type="entry name" value="CBS-domain"/>
    <property type="match status" value="1"/>
</dbReference>
<dbReference type="AlphaFoldDB" id="A0A177B3U5"/>
<feature type="transmembrane region" description="Helical" evidence="10">
    <location>
        <begin position="301"/>
        <end position="322"/>
    </location>
</feature>
<dbReference type="OrthoDB" id="5353557at2759"/>
<organism evidence="14 15">
    <name type="scientific">Intoshia linei</name>
    <dbReference type="NCBI Taxonomy" id="1819745"/>
    <lineage>
        <taxon>Eukaryota</taxon>
        <taxon>Metazoa</taxon>
        <taxon>Spiralia</taxon>
        <taxon>Lophotrochozoa</taxon>
        <taxon>Mesozoa</taxon>
        <taxon>Orthonectida</taxon>
        <taxon>Rhopaluridae</taxon>
        <taxon>Intoshia</taxon>
    </lineage>
</organism>
<feature type="transmembrane region" description="Helical" evidence="10">
    <location>
        <begin position="359"/>
        <end position="379"/>
    </location>
</feature>
<keyword evidence="6 8" id="KW-0472">Membrane</keyword>
<dbReference type="PROSITE" id="PS51846">
    <property type="entry name" value="CNNM"/>
    <property type="match status" value="1"/>
</dbReference>
<dbReference type="GO" id="GO:0040018">
    <property type="term" value="P:positive regulation of multicellular organism growth"/>
    <property type="evidence" value="ECO:0007669"/>
    <property type="project" value="UniProtKB-ARBA"/>
</dbReference>
<dbReference type="InterPro" id="IPR045095">
    <property type="entry name" value="ACDP"/>
</dbReference>
<proteinExistence type="inferred from homology"/>
<evidence type="ECO:0000259" key="12">
    <source>
        <dbReference type="PROSITE" id="PS51371"/>
    </source>
</evidence>
<sequence>MNLIHIHVYLIYLLLITRTVISKDVNNRTTPTVLNNPNLPTKSGKISYTTHIISHNKLNSAIPYLYRILLLEEETDQEITETQYNNSPIIKTNVYTKIRLIGQNFEKNYRYCLSSEKDLCYCSESFSIDNFYVSPNSRFEEYYKDIIQKNTYTLSDFNKESDKNKTNKKYDYNVTIVDVSMKSPISNDYVYICIEISEKDHLRMYQENEIIKDYLNIDRFFIHLGTDFWNRLYVVPVDYKLPTWLLIIFITILLALSGLFSGLNLGLMALDITELRIIENSGTVKERKFAKIISPVRIHGSLVLCTILLGNVLVNSTLAVLLEGLTGSGWIAIVVSTFCIVIFGEIIPQAVCFRHGLAIAAYTIIITKFFILLTFPLSFPFSKVLDFCLGKEVGKGYNRDRLREVIRISESTLAKNEVNIITGALTLSKKRVRDIMTPVEDVFMIDVNSILDFDTMVKIIQTGYTRIPIYSGNMLTIVSILNIKDLAFVDPDDKIPLHTICQFYEHDIEKTYSNAKLDELLEKMRKGQSHIWIVQDNFETKSGDPYTETVGLVTLEDIIEEIIQAEIIDETDTISDNRLKKPRKVNIRDFSIFKNMEDEPTMTAQLRLATFQFLKSFPVFSDKYLTDTLLNRLLSQNTIQSWKPSDFPGIKNEVHYIFRRGQVSDFFVLILSGMVEVCVGAEQMKYYGESFHFFGIPALECVLLDSKMDMPKISEAKSDDISKKNVTFVQDKKPKEKLFTLDEKSIEPKTDPSEYAGETILKKNYLSNIPNKINNSIISKIEDTTTNTKQTPQGYIYIPDFTVSTTADIKYLKITRTKYLAAIKASNLERNPLDIEIIRRSSCTDKSSGSESNVQSLCTSPMKRNVPSEAQRRIRYSIPQSIFSRRDEVTEGNENNQRKKLHSIESEDLDNSLKRDAFINKSFPMSKRTDSHNL</sequence>
<dbReference type="Pfam" id="PF01595">
    <property type="entry name" value="CNNM"/>
    <property type="match status" value="1"/>
</dbReference>
<feature type="transmembrane region" description="Helical" evidence="10">
    <location>
        <begin position="328"/>
        <end position="347"/>
    </location>
</feature>
<comment type="caution">
    <text evidence="14">The sequence shown here is derived from an EMBL/GenBank/DDBJ whole genome shotgun (WGS) entry which is preliminary data.</text>
</comment>
<dbReference type="Gene3D" id="2.60.120.10">
    <property type="entry name" value="Jelly Rolls"/>
    <property type="match status" value="1"/>
</dbReference>
<evidence type="ECO:0000313" key="15">
    <source>
        <dbReference type="Proteomes" id="UP000078046"/>
    </source>
</evidence>
<keyword evidence="15" id="KW-1185">Reference proteome</keyword>
<dbReference type="FunFam" id="3.10.580.10:FF:000006">
    <property type="entry name" value="DUF21 and CBS domain protein"/>
    <property type="match status" value="1"/>
</dbReference>
<feature type="domain" description="CBS" evidence="12">
    <location>
        <begin position="504"/>
        <end position="570"/>
    </location>
</feature>
<feature type="domain" description="CNNM transmembrane" evidence="13">
    <location>
        <begin position="239"/>
        <end position="417"/>
    </location>
</feature>
<evidence type="ECO:0000256" key="5">
    <source>
        <dbReference type="ARBA" id="ARBA00022989"/>
    </source>
</evidence>